<dbReference type="Proteomes" id="UP000077824">
    <property type="component" value="Chromosome"/>
</dbReference>
<feature type="transmembrane region" description="Helical" evidence="1">
    <location>
        <begin position="28"/>
        <end position="48"/>
    </location>
</feature>
<dbReference type="EMBL" id="CP015199">
    <property type="protein sequence ID" value="ANF51917.1"/>
    <property type="molecule type" value="Genomic_DNA"/>
</dbReference>
<dbReference type="RefSeq" id="WP_066756708.1">
    <property type="nucleotide sequence ID" value="NZ_CP015199.1"/>
</dbReference>
<evidence type="ECO:0000256" key="1">
    <source>
        <dbReference type="SAM" id="Phobius"/>
    </source>
</evidence>
<proteinExistence type="predicted"/>
<keyword evidence="1" id="KW-1133">Transmembrane helix</keyword>
<dbReference type="OrthoDB" id="1263567at2"/>
<sequence length="255" mass="30126">MKLHEHYSSFLGEDNIYKNISTIKRNTTFDLVVLILIVVTMGIGVYFFTEDTVKNKTPLSETYYRWHFILMVSSFVFCYGFIFYERVRLFKNIKQKVGKFKQNMLEVILFGIDWDSKILKYYWFEKLHASNRELETWKLEFFKIQNDKDLATSTAPKFPINLSEVISIVVILVSVLNFISFAVGAEEGRQQKLIVLQTFLLVSPIFFPIIMFIRNSFNEKKNNYKNMQNYSLALGYVLDKRRIENGSQQENLSEE</sequence>
<dbReference type="KEGG" id="chh:A0O34_15980"/>
<name>A0A172XY24_9FLAO</name>
<feature type="transmembrane region" description="Helical" evidence="1">
    <location>
        <begin position="165"/>
        <end position="182"/>
    </location>
</feature>
<organism evidence="2 3">
    <name type="scientific">Chryseobacterium glaciei</name>
    <dbReference type="NCBI Taxonomy" id="1685010"/>
    <lineage>
        <taxon>Bacteria</taxon>
        <taxon>Pseudomonadati</taxon>
        <taxon>Bacteroidota</taxon>
        <taxon>Flavobacteriia</taxon>
        <taxon>Flavobacteriales</taxon>
        <taxon>Weeksellaceae</taxon>
        <taxon>Chryseobacterium group</taxon>
        <taxon>Chryseobacterium</taxon>
    </lineage>
</organism>
<accession>A0A172XY24</accession>
<keyword evidence="1" id="KW-0472">Membrane</keyword>
<dbReference type="AlphaFoldDB" id="A0A172XY24"/>
<keyword evidence="1" id="KW-0812">Transmembrane</keyword>
<keyword evidence="3" id="KW-1185">Reference proteome</keyword>
<protein>
    <submittedName>
        <fullName evidence="2">Uncharacterized protein</fullName>
    </submittedName>
</protein>
<dbReference type="STRING" id="1685010.A0O34_15980"/>
<evidence type="ECO:0000313" key="2">
    <source>
        <dbReference type="EMBL" id="ANF51917.1"/>
    </source>
</evidence>
<gene>
    <name evidence="2" type="ORF">A0O34_15980</name>
</gene>
<evidence type="ECO:0000313" key="3">
    <source>
        <dbReference type="Proteomes" id="UP000077824"/>
    </source>
</evidence>
<feature type="transmembrane region" description="Helical" evidence="1">
    <location>
        <begin position="194"/>
        <end position="213"/>
    </location>
</feature>
<reference evidence="2 3" key="1">
    <citation type="submission" date="2016-04" db="EMBL/GenBank/DDBJ databases">
        <title>Complete Genome Sequence of Chryseobacterium sp. IHBB 10212.</title>
        <authorList>
            <person name="Pal M."/>
            <person name="Swarnkar M.K."/>
            <person name="Kaushal K."/>
            <person name="Chhibber S."/>
            <person name="Singh A.K."/>
            <person name="Gulati A."/>
        </authorList>
    </citation>
    <scope>NUCLEOTIDE SEQUENCE [LARGE SCALE GENOMIC DNA]</scope>
    <source>
        <strain evidence="2 3">IHBB 10212</strain>
    </source>
</reference>
<feature type="transmembrane region" description="Helical" evidence="1">
    <location>
        <begin position="63"/>
        <end position="84"/>
    </location>
</feature>